<sequence>MTTIAEFSIGSTRILDPSGAVVGDLPDFASDRDELVALYRAMVLTRAFDAKAIALQRTGRLGTYASSLGQEAVPVGLAAAMRPDDVLVPSFREHGAQLWRGVTLEELFLFWGGDERGNDFAGPREDFPTCVPVGTHAPHAVGVALAMKLRQEPRAAVCVFGDGATSKGDVLEALNMAGVWQAPAVFVVNNNGWAISVPRARQTAAETLAQKAIGAGIPGEQIDGNDVIAMRHVADRALARARSGGGPTLIEAVTYRLSDHTTADDASRYREDTDVSPHWKQEPLVRLRTYLTAAHGWTKADEEALLRACDDAVDAAAETYLATPPMPPDAMFAHTFAELPADLEAQKAALTGGDE</sequence>
<comment type="catalytic activity">
    <reaction evidence="4">
        <text>N(6)-[(R)-lipoyl]-L-lysyl-[protein] + pyruvate + H(+) = N(6)-[(R)-S(8)-acetyldihydrolipoyl]-L-lysyl-[protein] + CO2</text>
        <dbReference type="Rhea" id="RHEA:19189"/>
        <dbReference type="Rhea" id="RHEA-COMP:10474"/>
        <dbReference type="Rhea" id="RHEA-COMP:10478"/>
        <dbReference type="ChEBI" id="CHEBI:15361"/>
        <dbReference type="ChEBI" id="CHEBI:15378"/>
        <dbReference type="ChEBI" id="CHEBI:16526"/>
        <dbReference type="ChEBI" id="CHEBI:83099"/>
        <dbReference type="ChEBI" id="CHEBI:83111"/>
        <dbReference type="EC" id="1.2.4.1"/>
    </reaction>
</comment>
<dbReference type="EMBL" id="JALIDZ010000015">
    <property type="protein sequence ID" value="MCT8974821.1"/>
    <property type="molecule type" value="Genomic_DNA"/>
</dbReference>
<evidence type="ECO:0000313" key="7">
    <source>
        <dbReference type="Proteomes" id="UP001320898"/>
    </source>
</evidence>
<name>A0AAW5R8C8_9HYPH</name>
<proteinExistence type="predicted"/>
<dbReference type="NCBIfam" id="TIGR03181">
    <property type="entry name" value="PDH_E1_alph_x"/>
    <property type="match status" value="1"/>
</dbReference>
<protein>
    <recommendedName>
        <fullName evidence="4">Pyruvate dehydrogenase E1 component subunit alpha</fullName>
        <ecNumber evidence="4">1.2.4.1</ecNumber>
    </recommendedName>
</protein>
<feature type="domain" description="Dehydrogenase E1 component" evidence="5">
    <location>
        <begin position="39"/>
        <end position="320"/>
    </location>
</feature>
<dbReference type="InterPro" id="IPR029061">
    <property type="entry name" value="THDP-binding"/>
</dbReference>
<accession>A0AAW5R8C8</accession>
<dbReference type="SUPFAM" id="SSF52518">
    <property type="entry name" value="Thiamin diphosphate-binding fold (THDP-binding)"/>
    <property type="match status" value="1"/>
</dbReference>
<dbReference type="Pfam" id="PF00676">
    <property type="entry name" value="E1_dh"/>
    <property type="match status" value="1"/>
</dbReference>
<dbReference type="PANTHER" id="PTHR43380">
    <property type="entry name" value="2-OXOISOVALERATE DEHYDROGENASE SUBUNIT ALPHA, MITOCHONDRIAL"/>
    <property type="match status" value="1"/>
</dbReference>
<dbReference type="Proteomes" id="UP001320898">
    <property type="component" value="Unassembled WGS sequence"/>
</dbReference>
<evidence type="ECO:0000256" key="4">
    <source>
        <dbReference type="RuleBase" id="RU366007"/>
    </source>
</evidence>
<comment type="subunit">
    <text evidence="4">Heterodimer of an alpha and a beta chain.</text>
</comment>
<dbReference type="AlphaFoldDB" id="A0AAW5R8C8"/>
<evidence type="ECO:0000313" key="6">
    <source>
        <dbReference type="EMBL" id="MCT8974821.1"/>
    </source>
</evidence>
<comment type="caution">
    <text evidence="6">The sequence shown here is derived from an EMBL/GenBank/DDBJ whole genome shotgun (WGS) entry which is preliminary data.</text>
</comment>
<evidence type="ECO:0000256" key="3">
    <source>
        <dbReference type="ARBA" id="ARBA00023052"/>
    </source>
</evidence>
<dbReference type="Gene3D" id="3.40.50.970">
    <property type="match status" value="1"/>
</dbReference>
<dbReference type="GO" id="GO:0009083">
    <property type="term" value="P:branched-chain amino acid catabolic process"/>
    <property type="evidence" value="ECO:0007669"/>
    <property type="project" value="TreeGrafter"/>
</dbReference>
<dbReference type="PANTHER" id="PTHR43380:SF1">
    <property type="entry name" value="2-OXOISOVALERATE DEHYDROGENASE SUBUNIT ALPHA, MITOCHONDRIAL"/>
    <property type="match status" value="1"/>
</dbReference>
<dbReference type="EC" id="1.2.4.1" evidence="4"/>
<keyword evidence="4 6" id="KW-0670">Pyruvate</keyword>
<keyword evidence="7" id="KW-1185">Reference proteome</keyword>
<dbReference type="InterPro" id="IPR017596">
    <property type="entry name" value="PdhA/BkdA"/>
</dbReference>
<evidence type="ECO:0000259" key="5">
    <source>
        <dbReference type="Pfam" id="PF00676"/>
    </source>
</evidence>
<dbReference type="InterPro" id="IPR001017">
    <property type="entry name" value="DH_E1"/>
</dbReference>
<keyword evidence="3 4" id="KW-0786">Thiamine pyrophosphate</keyword>
<dbReference type="GO" id="GO:0004739">
    <property type="term" value="F:pyruvate dehydrogenase (acetyl-transferring) activity"/>
    <property type="evidence" value="ECO:0007669"/>
    <property type="project" value="UniProtKB-UniRule"/>
</dbReference>
<dbReference type="CDD" id="cd02000">
    <property type="entry name" value="TPP_E1_PDC_ADC_BCADC"/>
    <property type="match status" value="1"/>
</dbReference>
<evidence type="ECO:0000256" key="2">
    <source>
        <dbReference type="ARBA" id="ARBA00023002"/>
    </source>
</evidence>
<organism evidence="6 7">
    <name type="scientific">Microbaculum marinisediminis</name>
    <dbReference type="NCBI Taxonomy" id="2931392"/>
    <lineage>
        <taxon>Bacteria</taxon>
        <taxon>Pseudomonadati</taxon>
        <taxon>Pseudomonadota</taxon>
        <taxon>Alphaproteobacteria</taxon>
        <taxon>Hyphomicrobiales</taxon>
        <taxon>Tepidamorphaceae</taxon>
        <taxon>Microbaculum</taxon>
    </lineage>
</organism>
<comment type="cofactor">
    <cofactor evidence="1 4">
        <name>thiamine diphosphate</name>
        <dbReference type="ChEBI" id="CHEBI:58937"/>
    </cofactor>
</comment>
<dbReference type="RefSeq" id="WP_261618408.1">
    <property type="nucleotide sequence ID" value="NZ_JALIDZ010000015.1"/>
</dbReference>
<comment type="function">
    <text evidence="4">The pyruvate dehydrogenase complex catalyzes the overall conversion of pyruvate to acetyl-CoA and CO(2). It contains multiple copies of three enzymatic components: pyruvate dehydrogenase (E1), dihydrolipoamide acetyltransferase (E2) and lipoamide dehydrogenase (E3).</text>
</comment>
<gene>
    <name evidence="6" type="primary">pdhA</name>
    <name evidence="6" type="ORF">MUB46_23435</name>
</gene>
<reference evidence="6 7" key="1">
    <citation type="submission" date="2022-04" db="EMBL/GenBank/DDBJ databases">
        <authorList>
            <person name="Ye Y.-Q."/>
            <person name="Du Z.-J."/>
        </authorList>
    </citation>
    <scope>NUCLEOTIDE SEQUENCE [LARGE SCALE GENOMIC DNA]</scope>
    <source>
        <strain evidence="6 7">A6E488</strain>
    </source>
</reference>
<evidence type="ECO:0000256" key="1">
    <source>
        <dbReference type="ARBA" id="ARBA00001964"/>
    </source>
</evidence>
<keyword evidence="2 4" id="KW-0560">Oxidoreductase</keyword>
<dbReference type="InterPro" id="IPR050771">
    <property type="entry name" value="Alpha-ketoacid_DH_E1_comp"/>
</dbReference>